<dbReference type="Gene3D" id="1.20.1280.290">
    <property type="match status" value="1"/>
</dbReference>
<evidence type="ECO:0000256" key="2">
    <source>
        <dbReference type="ARBA" id="ARBA00022692"/>
    </source>
</evidence>
<evidence type="ECO:0000256" key="5">
    <source>
        <dbReference type="SAM" id="Phobius"/>
    </source>
</evidence>
<evidence type="ECO:0000313" key="6">
    <source>
        <dbReference type="EMBL" id="TVZ68463.1"/>
    </source>
</evidence>
<keyword evidence="2 5" id="KW-0812">Transmembrane</keyword>
<keyword evidence="3 5" id="KW-1133">Transmembrane helix</keyword>
<dbReference type="EMBL" id="VISQ01000001">
    <property type="protein sequence ID" value="TVZ68463.1"/>
    <property type="molecule type" value="Genomic_DNA"/>
</dbReference>
<comment type="subcellular location">
    <subcellularLocation>
        <location evidence="1">Membrane</location>
        <topology evidence="1">Multi-pass membrane protein</topology>
    </subcellularLocation>
</comment>
<protein>
    <submittedName>
        <fullName evidence="6">MtN3 and saliva related transmembrane protein</fullName>
    </submittedName>
</protein>
<reference evidence="6" key="2">
    <citation type="submission" date="2019-08" db="EMBL/GenBank/DDBJ databases">
        <title>Investigation of anaerobic lignin degradation for improved lignocellulosic biofuels.</title>
        <authorList>
            <person name="Deangelis K.PhD."/>
        </authorList>
    </citation>
    <scope>NUCLEOTIDE SEQUENCE [LARGE SCALE GENOMIC DNA]</scope>
    <source>
        <strain evidence="6">128R</strain>
    </source>
</reference>
<dbReference type="InterPro" id="IPR006603">
    <property type="entry name" value="PQ-loop_rpt"/>
</dbReference>
<organism evidence="6">
    <name type="scientific">Serratia fonticola</name>
    <dbReference type="NCBI Taxonomy" id="47917"/>
    <lineage>
        <taxon>Bacteria</taxon>
        <taxon>Pseudomonadati</taxon>
        <taxon>Pseudomonadota</taxon>
        <taxon>Gammaproteobacteria</taxon>
        <taxon>Enterobacterales</taxon>
        <taxon>Yersiniaceae</taxon>
        <taxon>Serratia</taxon>
    </lineage>
</organism>
<feature type="transmembrane region" description="Helical" evidence="5">
    <location>
        <begin position="37"/>
        <end position="55"/>
    </location>
</feature>
<dbReference type="GO" id="GO:0016020">
    <property type="term" value="C:membrane"/>
    <property type="evidence" value="ECO:0007669"/>
    <property type="project" value="UniProtKB-SubCell"/>
</dbReference>
<accession>A0A542BKC7</accession>
<name>A0A542BKC7_SERFO</name>
<keyword evidence="4 5" id="KW-0472">Membrane</keyword>
<comment type="caution">
    <text evidence="6">The sequence shown here is derived from an EMBL/GenBank/DDBJ whole genome shotgun (WGS) entry which is preliminary data.</text>
</comment>
<sequence length="86" mass="9547">MNMEWVSFIGYLAASLTTLSFLPQAIKVIATRNTQGISLLMYGMFVTGLLMWLIYGVLIDNMAVSLANLLTLLFALPILVVKYQNS</sequence>
<gene>
    <name evidence="6" type="ORF">FHU10_0897</name>
</gene>
<dbReference type="Pfam" id="PF04193">
    <property type="entry name" value="PQ-loop"/>
    <property type="match status" value="1"/>
</dbReference>
<feature type="transmembrane region" description="Helical" evidence="5">
    <location>
        <begin position="6"/>
        <end position="25"/>
    </location>
</feature>
<evidence type="ECO:0000256" key="4">
    <source>
        <dbReference type="ARBA" id="ARBA00023136"/>
    </source>
</evidence>
<dbReference type="NCBIfam" id="NF037968">
    <property type="entry name" value="SemiSWEET_2"/>
    <property type="match status" value="1"/>
</dbReference>
<feature type="transmembrane region" description="Helical" evidence="5">
    <location>
        <begin position="61"/>
        <end position="81"/>
    </location>
</feature>
<evidence type="ECO:0000256" key="1">
    <source>
        <dbReference type="ARBA" id="ARBA00004141"/>
    </source>
</evidence>
<dbReference type="AlphaFoldDB" id="A0A542BKC7"/>
<dbReference type="GO" id="GO:0051119">
    <property type="term" value="F:sugar transmembrane transporter activity"/>
    <property type="evidence" value="ECO:0007669"/>
    <property type="project" value="InterPro"/>
</dbReference>
<proteinExistence type="predicted"/>
<reference evidence="6" key="1">
    <citation type="submission" date="2019-06" db="EMBL/GenBank/DDBJ databases">
        <authorList>
            <person name="Deangelis K."/>
            <person name="Huntemann M."/>
            <person name="Clum A."/>
            <person name="Pillay M."/>
            <person name="Palaniappan K."/>
            <person name="Varghese N."/>
            <person name="Mikhailova N."/>
            <person name="Stamatis D."/>
            <person name="Reddy T."/>
            <person name="Daum C."/>
            <person name="Shapiro N."/>
            <person name="Ivanova N."/>
            <person name="Kyrpides N."/>
            <person name="Woyke T."/>
        </authorList>
    </citation>
    <scope>NUCLEOTIDE SEQUENCE [LARGE SCALE GENOMIC DNA]</scope>
    <source>
        <strain evidence="6">128R</strain>
    </source>
</reference>
<dbReference type="InterPro" id="IPR047662">
    <property type="entry name" value="SemiSWEET"/>
</dbReference>
<evidence type="ECO:0000256" key="3">
    <source>
        <dbReference type="ARBA" id="ARBA00022989"/>
    </source>
</evidence>